<proteinExistence type="predicted"/>
<dbReference type="RefSeq" id="WP_317562044.1">
    <property type="nucleotide sequence ID" value="NZ_JAWLIP010000008.1"/>
</dbReference>
<feature type="transmembrane region" description="Helical" evidence="1">
    <location>
        <begin position="6"/>
        <end position="31"/>
    </location>
</feature>
<name>A0ABU4ANZ7_9HYPH</name>
<sequence length="149" mass="16425">MVFDFTVGFIVSLISMFIHLLATIIIAKVVYALKSDFDERGNLFLSFSLTIMYLILSVALFASVTVWGLLFYWLGLVDNFGNGFYSALVSYTTLGFGDASQMSETRLVGPMAAASGILMFSWAAAVLIYVLQAHLPYFITKKDTTPSKS</sequence>
<evidence type="ECO:0000313" key="4">
    <source>
        <dbReference type="Proteomes" id="UP001185659"/>
    </source>
</evidence>
<evidence type="ECO:0000256" key="1">
    <source>
        <dbReference type="SAM" id="Phobius"/>
    </source>
</evidence>
<dbReference type="Gene3D" id="1.10.287.70">
    <property type="match status" value="1"/>
</dbReference>
<feature type="domain" description="Potassium channel" evidence="2">
    <location>
        <begin position="61"/>
        <end position="131"/>
    </location>
</feature>
<protein>
    <submittedName>
        <fullName evidence="3">Ion channel</fullName>
    </submittedName>
</protein>
<dbReference type="SUPFAM" id="SSF81324">
    <property type="entry name" value="Voltage-gated potassium channels"/>
    <property type="match status" value="1"/>
</dbReference>
<keyword evidence="1" id="KW-0812">Transmembrane</keyword>
<accession>A0ABU4ANZ7</accession>
<gene>
    <name evidence="3" type="ORF">R2G56_16845</name>
</gene>
<comment type="caution">
    <text evidence="3">The sequence shown here is derived from an EMBL/GenBank/DDBJ whole genome shotgun (WGS) entry which is preliminary data.</text>
</comment>
<dbReference type="Pfam" id="PF07885">
    <property type="entry name" value="Ion_trans_2"/>
    <property type="match status" value="1"/>
</dbReference>
<feature type="transmembrane region" description="Helical" evidence="1">
    <location>
        <begin position="43"/>
        <end position="74"/>
    </location>
</feature>
<dbReference type="EMBL" id="JAWLIP010000008">
    <property type="protein sequence ID" value="MDV6227966.1"/>
    <property type="molecule type" value="Genomic_DNA"/>
</dbReference>
<keyword evidence="1" id="KW-0472">Membrane</keyword>
<dbReference type="Proteomes" id="UP001185659">
    <property type="component" value="Unassembled WGS sequence"/>
</dbReference>
<organism evidence="3 4">
    <name type="scientific">Nitratireductor aquimarinus</name>
    <dbReference type="NCBI Taxonomy" id="889300"/>
    <lineage>
        <taxon>Bacteria</taxon>
        <taxon>Pseudomonadati</taxon>
        <taxon>Pseudomonadota</taxon>
        <taxon>Alphaproteobacteria</taxon>
        <taxon>Hyphomicrobiales</taxon>
        <taxon>Phyllobacteriaceae</taxon>
        <taxon>Nitratireductor</taxon>
    </lineage>
</organism>
<keyword evidence="1" id="KW-1133">Transmembrane helix</keyword>
<dbReference type="InterPro" id="IPR013099">
    <property type="entry name" value="K_chnl_dom"/>
</dbReference>
<evidence type="ECO:0000259" key="2">
    <source>
        <dbReference type="Pfam" id="PF07885"/>
    </source>
</evidence>
<reference evidence="3 4" key="1">
    <citation type="submission" date="2023-10" db="EMBL/GenBank/DDBJ databases">
        <authorList>
            <person name="Venkata Ramana C."/>
            <person name="Sasikala C."/>
            <person name="Dhurka M."/>
        </authorList>
    </citation>
    <scope>NUCLEOTIDE SEQUENCE [LARGE SCALE GENOMIC DNA]</scope>
    <source>
        <strain evidence="3 4">KCTC 32151</strain>
    </source>
</reference>
<evidence type="ECO:0000313" key="3">
    <source>
        <dbReference type="EMBL" id="MDV6227966.1"/>
    </source>
</evidence>
<feature type="transmembrane region" description="Helical" evidence="1">
    <location>
        <begin position="111"/>
        <end position="131"/>
    </location>
</feature>
<keyword evidence="4" id="KW-1185">Reference proteome</keyword>